<feature type="region of interest" description="Disordered" evidence="3">
    <location>
        <begin position="535"/>
        <end position="573"/>
    </location>
</feature>
<organism evidence="6 7">
    <name type="scientific">Imshaugia aleurites</name>
    <dbReference type="NCBI Taxonomy" id="172621"/>
    <lineage>
        <taxon>Eukaryota</taxon>
        <taxon>Fungi</taxon>
        <taxon>Dikarya</taxon>
        <taxon>Ascomycota</taxon>
        <taxon>Pezizomycotina</taxon>
        <taxon>Lecanoromycetes</taxon>
        <taxon>OSLEUM clade</taxon>
        <taxon>Lecanoromycetidae</taxon>
        <taxon>Lecanorales</taxon>
        <taxon>Lecanorineae</taxon>
        <taxon>Parmeliaceae</taxon>
        <taxon>Imshaugia</taxon>
    </lineage>
</organism>
<feature type="domain" description="Apoptosis-antagonizing transcription factor C-terminal" evidence="4">
    <location>
        <begin position="445"/>
        <end position="528"/>
    </location>
</feature>
<dbReference type="AlphaFoldDB" id="A0A8H3IQF8"/>
<feature type="compositionally biased region" description="Gly residues" evidence="3">
    <location>
        <begin position="563"/>
        <end position="573"/>
    </location>
</feature>
<evidence type="ECO:0000313" key="7">
    <source>
        <dbReference type="Proteomes" id="UP000664534"/>
    </source>
</evidence>
<comment type="similarity">
    <text evidence="1">Belongs to the AATF family.</text>
</comment>
<dbReference type="OrthoDB" id="5783963at2759"/>
<comment type="caution">
    <text evidence="6">The sequence shown here is derived from an EMBL/GenBank/DDBJ whole genome shotgun (WGS) entry which is preliminary data.</text>
</comment>
<dbReference type="Pfam" id="PF08164">
    <property type="entry name" value="TRAUB"/>
    <property type="match status" value="1"/>
</dbReference>
<proteinExistence type="inferred from homology"/>
<dbReference type="InterPro" id="IPR039223">
    <property type="entry name" value="AATF/Bfr2"/>
</dbReference>
<dbReference type="InterPro" id="IPR012617">
    <property type="entry name" value="AATF_C"/>
</dbReference>
<feature type="compositionally biased region" description="Acidic residues" evidence="3">
    <location>
        <begin position="26"/>
        <end position="49"/>
    </location>
</feature>
<dbReference type="GO" id="GO:0000462">
    <property type="term" value="P:maturation of SSU-rRNA from tricistronic rRNA transcript (SSU-rRNA, 5.8S rRNA, LSU-rRNA)"/>
    <property type="evidence" value="ECO:0007669"/>
    <property type="project" value="TreeGrafter"/>
</dbReference>
<feature type="compositionally biased region" description="Acidic residues" evidence="3">
    <location>
        <begin position="124"/>
        <end position="138"/>
    </location>
</feature>
<evidence type="ECO:0000259" key="4">
    <source>
        <dbReference type="Pfam" id="PF08164"/>
    </source>
</evidence>
<feature type="region of interest" description="Disordered" evidence="3">
    <location>
        <begin position="323"/>
        <end position="359"/>
    </location>
</feature>
<feature type="domain" description="AATF leucine zipper-containing" evidence="5">
    <location>
        <begin position="256"/>
        <end position="375"/>
    </location>
</feature>
<dbReference type="PANTHER" id="PTHR15565:SF0">
    <property type="entry name" value="PROTEIN AATF"/>
    <property type="match status" value="1"/>
</dbReference>
<reference evidence="6" key="1">
    <citation type="submission" date="2021-03" db="EMBL/GenBank/DDBJ databases">
        <authorList>
            <person name="Tagirdzhanova G."/>
        </authorList>
    </citation>
    <scope>NUCLEOTIDE SEQUENCE</scope>
</reference>
<dbReference type="Pfam" id="PF13339">
    <property type="entry name" value="AATF-Che1"/>
    <property type="match status" value="1"/>
</dbReference>
<feature type="region of interest" description="Disordered" evidence="3">
    <location>
        <begin position="1"/>
        <end position="231"/>
    </location>
</feature>
<evidence type="ECO:0000256" key="1">
    <source>
        <dbReference type="ARBA" id="ARBA00008966"/>
    </source>
</evidence>
<gene>
    <name evidence="6" type="primary">BFR2</name>
    <name evidence="6" type="ORF">IMSHALPRED_005611</name>
</gene>
<dbReference type="GO" id="GO:0005730">
    <property type="term" value="C:nucleolus"/>
    <property type="evidence" value="ECO:0007669"/>
    <property type="project" value="TreeGrafter"/>
</dbReference>
<evidence type="ECO:0000256" key="3">
    <source>
        <dbReference type="SAM" id="MobiDB-lite"/>
    </source>
</evidence>
<protein>
    <recommendedName>
        <fullName evidence="2">Protein BFR2</fullName>
    </recommendedName>
</protein>
<name>A0A8H3IQF8_9LECA</name>
<dbReference type="PANTHER" id="PTHR15565">
    <property type="entry name" value="AATF PROTEIN APOPTOSIS ANTAGONIZING TRANSCRIPTION FACTOR"/>
    <property type="match status" value="1"/>
</dbReference>
<evidence type="ECO:0000259" key="5">
    <source>
        <dbReference type="Pfam" id="PF13339"/>
    </source>
</evidence>
<sequence>MARGKTPKSWAEQLADLENPAPKEPDPEDDAGLFEEESGSDSDGLDGDVAEARGHYIDVAKSKLRKPNGLDLGPQYEGASVSREALLENESEDDPFGNHSEKEESGSSEYADPEDDLDQQRSDADEEIESDEAFESGDEEKFAKFAFRNSKASKAKGEGEEAPDEAEGPEDGRSEDEDMEDEMDGLESAADEEEDGDSDDVDMYDEESAANSDSDDTSISAGLTEPKADDRAALRKMMAEEQKTVAASLSKAAKADVTKGQAIKHQRTTFDSLLNTRIKLQKALIATNSMDTSATGSNIDSKAIEAAEQAALRLWDTLSSLRSSLQPATSMRPPSTTTPPPTHSKPTSHIWQSMQDHEAAHIPQRRATLTKWSQKTNPTAALPRASKFSQTPSQQPLTSILDQHLSIPNAENLIQKTRIPRSCAPIQAASRVPSDPAIYDDADFYTLLLRELVDQRMADSSTTPTTAAGGTSLPNSREFKVKKVVDTKASKGRKMRYTVHEKLQNFMAPVDLGSWGERQRGELFGSLFGRKVRLGEGEGEDEGGDGEGVDGVDGVGEGEGEGMEGGIGLRLFG</sequence>
<evidence type="ECO:0000256" key="2">
    <source>
        <dbReference type="ARBA" id="ARBA00013850"/>
    </source>
</evidence>
<accession>A0A8H3IQF8</accession>
<dbReference type="EMBL" id="CAJPDT010000030">
    <property type="protein sequence ID" value="CAF9922194.1"/>
    <property type="molecule type" value="Genomic_DNA"/>
</dbReference>
<evidence type="ECO:0000313" key="6">
    <source>
        <dbReference type="EMBL" id="CAF9922194.1"/>
    </source>
</evidence>
<dbReference type="Proteomes" id="UP000664534">
    <property type="component" value="Unassembled WGS sequence"/>
</dbReference>
<feature type="compositionally biased region" description="Basic and acidic residues" evidence="3">
    <location>
        <begin position="50"/>
        <end position="61"/>
    </location>
</feature>
<feature type="compositionally biased region" description="Acidic residues" evidence="3">
    <location>
        <begin position="160"/>
        <end position="216"/>
    </location>
</feature>
<dbReference type="InterPro" id="IPR025160">
    <property type="entry name" value="AATF"/>
</dbReference>
<keyword evidence="7" id="KW-1185">Reference proteome</keyword>
<feature type="compositionally biased region" description="Acidic residues" evidence="3">
    <location>
        <begin position="537"/>
        <end position="562"/>
    </location>
</feature>